<dbReference type="AlphaFoldDB" id="A0A6M1KLE4"/>
<protein>
    <submittedName>
        <fullName evidence="1">Type VII secretion protein</fullName>
    </submittedName>
</protein>
<reference evidence="1 2" key="1">
    <citation type="submission" date="2020-02" db="EMBL/GenBank/DDBJ databases">
        <title>M-like protein SrM is not crucial to the virulence of a novel isolate of Streptococcus equi subsp. ruminatorum from Macaca mulatta.</title>
        <authorList>
            <person name="Guo G."/>
            <person name="Cheng L."/>
            <person name="Zhang W."/>
        </authorList>
    </citation>
    <scope>NUCLEOTIDE SEQUENCE [LARGE SCALE GENOMIC DNA]</scope>
    <source>
        <strain evidence="1 2">FJ1804</strain>
    </source>
</reference>
<name>A0A6M1KLE4_9STRE</name>
<evidence type="ECO:0000313" key="2">
    <source>
        <dbReference type="Proteomes" id="UP000479499"/>
    </source>
</evidence>
<dbReference type="Proteomes" id="UP000479499">
    <property type="component" value="Unassembled WGS sequence"/>
</dbReference>
<accession>A0A6M1KLE4</accession>
<dbReference type="Gene3D" id="3.10.20.90">
    <property type="entry name" value="Phosphatidylinositol 3-kinase Catalytic Subunit, Chain A, domain 1"/>
    <property type="match status" value="1"/>
</dbReference>
<gene>
    <name evidence="1" type="ORF">G5B50_07260</name>
</gene>
<dbReference type="EMBL" id="JAAKFZ010000018">
    <property type="protein sequence ID" value="NGL84562.1"/>
    <property type="molecule type" value="Genomic_DNA"/>
</dbReference>
<sequence length="92" mass="10562">MIWKFIRKGLIFMENYISISLDCSHFFPQEFDLRVPRTMTFKELLQIVSDAYGLGFQVVNPSARNEQGGQLMTSTSRMDTLKNGALLVLENL</sequence>
<comment type="caution">
    <text evidence="1">The sequence shown here is derived from an EMBL/GenBank/DDBJ whole genome shotgun (WGS) entry which is preliminary data.</text>
</comment>
<proteinExistence type="predicted"/>
<evidence type="ECO:0000313" key="1">
    <source>
        <dbReference type="EMBL" id="NGL84562.1"/>
    </source>
</evidence>
<organism evidence="1 2">
    <name type="scientific">Streptococcus equi subsp. ruminatorum</name>
    <dbReference type="NCBI Taxonomy" id="254358"/>
    <lineage>
        <taxon>Bacteria</taxon>
        <taxon>Bacillati</taxon>
        <taxon>Bacillota</taxon>
        <taxon>Bacilli</taxon>
        <taxon>Lactobacillales</taxon>
        <taxon>Streptococcaceae</taxon>
        <taxon>Streptococcus</taxon>
    </lineage>
</organism>